<dbReference type="Proteomes" id="UP000271031">
    <property type="component" value="Unassembled WGS sequence"/>
</dbReference>
<sequence length="253" mass="28286">MKIAALYDIHGNLPALNALLDELEDVRPDLIVIGGDIIYGPMPSQTLERLFQLDTQVQFIRGNCDREVVMAFDGVPLRPDMSDKVRERTEWVASQLTRTQRDFLSQLPLQFTQSIEGLGDVLFCHAAPYSDEAIFTPNTDTAQLLPLFEGVQQSIVVCGHTHIMFERSIGNIRIINAGSVGMAYADQPGAYWLLLSPDGCEFRRTSYDVEAAAEEILRTTDPQAKEFAEENVVRVPTVAEMIVVIDRMVENIV</sequence>
<dbReference type="InterPro" id="IPR029052">
    <property type="entry name" value="Metallo-depent_PP-like"/>
</dbReference>
<dbReference type="SUPFAM" id="SSF56300">
    <property type="entry name" value="Metallo-dependent phosphatases"/>
    <property type="match status" value="1"/>
</dbReference>
<dbReference type="GO" id="GO:0016791">
    <property type="term" value="F:phosphatase activity"/>
    <property type="evidence" value="ECO:0007669"/>
    <property type="project" value="TreeGrafter"/>
</dbReference>
<name>A0A3M8DNF4_9BACL</name>
<dbReference type="InterPro" id="IPR024654">
    <property type="entry name" value="Calcineurin-like_PHP_lpxH"/>
</dbReference>
<evidence type="ECO:0000256" key="2">
    <source>
        <dbReference type="RuleBase" id="RU362039"/>
    </source>
</evidence>
<evidence type="ECO:0000259" key="3">
    <source>
        <dbReference type="Pfam" id="PF12850"/>
    </source>
</evidence>
<dbReference type="InterPro" id="IPR000979">
    <property type="entry name" value="Phosphodiesterase_MJ0936/Vps29"/>
</dbReference>
<protein>
    <recommendedName>
        <fullName evidence="2">Phosphoesterase</fullName>
        <ecNumber evidence="2">3.1.4.-</ecNumber>
    </recommendedName>
</protein>
<dbReference type="PANTHER" id="PTHR42850:SF2">
    <property type="entry name" value="BLL5683 PROTEIN"/>
    <property type="match status" value="1"/>
</dbReference>
<evidence type="ECO:0000313" key="4">
    <source>
        <dbReference type="EMBL" id="RNB89613.1"/>
    </source>
</evidence>
<dbReference type="Pfam" id="PF12850">
    <property type="entry name" value="Metallophos_2"/>
    <property type="match status" value="1"/>
</dbReference>
<dbReference type="NCBIfam" id="TIGR00040">
    <property type="entry name" value="yfcE"/>
    <property type="match status" value="1"/>
</dbReference>
<evidence type="ECO:0000313" key="5">
    <source>
        <dbReference type="Proteomes" id="UP000271031"/>
    </source>
</evidence>
<dbReference type="InterPro" id="IPR050126">
    <property type="entry name" value="Ap4A_hydrolase"/>
</dbReference>
<dbReference type="GO" id="GO:0005737">
    <property type="term" value="C:cytoplasm"/>
    <property type="evidence" value="ECO:0007669"/>
    <property type="project" value="TreeGrafter"/>
</dbReference>
<accession>A0A3M8DNF4</accession>
<keyword evidence="2" id="KW-0479">Metal-binding</keyword>
<dbReference type="AlphaFoldDB" id="A0A3M8DNF4"/>
<dbReference type="PANTHER" id="PTHR42850">
    <property type="entry name" value="METALLOPHOSPHOESTERASE"/>
    <property type="match status" value="1"/>
</dbReference>
<gene>
    <name evidence="4" type="ORF">EDM56_10525</name>
</gene>
<proteinExistence type="inferred from homology"/>
<comment type="caution">
    <text evidence="4">The sequence shown here is derived from an EMBL/GenBank/DDBJ whole genome shotgun (WGS) entry which is preliminary data.</text>
</comment>
<dbReference type="EC" id="3.1.4.-" evidence="2"/>
<reference evidence="4 5" key="1">
    <citation type="submission" date="2018-10" db="EMBL/GenBank/DDBJ databases">
        <title>Phylogenomics of Brevibacillus.</title>
        <authorList>
            <person name="Dunlap C."/>
        </authorList>
    </citation>
    <scope>NUCLEOTIDE SEQUENCE [LARGE SCALE GENOMIC DNA]</scope>
    <source>
        <strain evidence="4 5">JCM 15716</strain>
    </source>
</reference>
<dbReference type="PIRSF" id="PIRSF000883">
    <property type="entry name" value="Pesterase_MJ0912"/>
    <property type="match status" value="1"/>
</dbReference>
<comment type="cofactor">
    <cofactor evidence="2">
        <name>a divalent metal cation</name>
        <dbReference type="ChEBI" id="CHEBI:60240"/>
    </cofactor>
</comment>
<comment type="similarity">
    <text evidence="1 2">Belongs to the metallophosphoesterase superfamily. YfcE family.</text>
</comment>
<feature type="domain" description="Calcineurin-like phosphoesterase" evidence="3">
    <location>
        <begin position="1"/>
        <end position="193"/>
    </location>
</feature>
<evidence type="ECO:0000256" key="1">
    <source>
        <dbReference type="ARBA" id="ARBA00008950"/>
    </source>
</evidence>
<dbReference type="OrthoDB" id="9813918at2"/>
<organism evidence="4 5">
    <name type="scientific">Brevibacillus fluminis</name>
    <dbReference type="NCBI Taxonomy" id="511487"/>
    <lineage>
        <taxon>Bacteria</taxon>
        <taxon>Bacillati</taxon>
        <taxon>Bacillota</taxon>
        <taxon>Bacilli</taxon>
        <taxon>Bacillales</taxon>
        <taxon>Paenibacillaceae</taxon>
        <taxon>Brevibacillus</taxon>
    </lineage>
</organism>
<dbReference type="Gene3D" id="3.60.21.10">
    <property type="match status" value="1"/>
</dbReference>
<dbReference type="EMBL" id="RHHQ01000008">
    <property type="protein sequence ID" value="RNB89613.1"/>
    <property type="molecule type" value="Genomic_DNA"/>
</dbReference>
<dbReference type="InterPro" id="IPR011152">
    <property type="entry name" value="Pesterase_MJ0912"/>
</dbReference>
<dbReference type="GO" id="GO:0046872">
    <property type="term" value="F:metal ion binding"/>
    <property type="evidence" value="ECO:0007669"/>
    <property type="project" value="UniProtKB-KW"/>
</dbReference>
<keyword evidence="5" id="KW-1185">Reference proteome</keyword>